<evidence type="ECO:0000256" key="9">
    <source>
        <dbReference type="SAM" id="MobiDB-lite"/>
    </source>
</evidence>
<organism evidence="11 12">
    <name type="scientific">Branchiostoma lanceolatum</name>
    <name type="common">Common lancelet</name>
    <name type="synonym">Amphioxus lanceolatum</name>
    <dbReference type="NCBI Taxonomy" id="7740"/>
    <lineage>
        <taxon>Eukaryota</taxon>
        <taxon>Metazoa</taxon>
        <taxon>Chordata</taxon>
        <taxon>Cephalochordata</taxon>
        <taxon>Leptocardii</taxon>
        <taxon>Amphioxiformes</taxon>
        <taxon>Branchiostomatidae</taxon>
        <taxon>Branchiostoma</taxon>
    </lineage>
</organism>
<dbReference type="CDD" id="cd00637">
    <property type="entry name" value="7tm_classA_rhodopsin-like"/>
    <property type="match status" value="1"/>
</dbReference>
<feature type="transmembrane region" description="Helical" evidence="10">
    <location>
        <begin position="242"/>
        <end position="264"/>
    </location>
</feature>
<keyword evidence="4 10" id="KW-1133">Transmembrane helix</keyword>
<protein>
    <submittedName>
        <fullName evidence="11">Hypp2945 protein</fullName>
    </submittedName>
</protein>
<evidence type="ECO:0000256" key="7">
    <source>
        <dbReference type="ARBA" id="ARBA00023170"/>
    </source>
</evidence>
<dbReference type="PRINTS" id="PR00237">
    <property type="entry name" value="GPCRRHODOPSN"/>
</dbReference>
<comment type="subcellular location">
    <subcellularLocation>
        <location evidence="1">Cell membrane</location>
        <topology evidence="1">Multi-pass membrane protein</topology>
    </subcellularLocation>
</comment>
<dbReference type="SUPFAM" id="SSF81321">
    <property type="entry name" value="Family A G protein-coupled receptor-like"/>
    <property type="match status" value="1"/>
</dbReference>
<dbReference type="Proteomes" id="UP000838412">
    <property type="component" value="Chromosome 4"/>
</dbReference>
<evidence type="ECO:0000256" key="2">
    <source>
        <dbReference type="ARBA" id="ARBA00022475"/>
    </source>
</evidence>
<sequence>MVISTGMYSAAIVTGLIVAVTVVGCLLTIVTILARPSLRKLVNAPLVSLSCADILFAICGPALWISHFLHPQWEPPAKLCWFESYALIQNHVRKSRKRVSANAEHNTDRNLAVQFSRGERGGARGTGDDVSPSTSIATVQSINSSRNASDGGVWTEEDKASSGDDEQSVGDQNKPAKPLVIFLASPVPNQARTDKHQHASSHNNAAERQITKMMMTLFAVYTACCMPMTVMVMFYNTVPSEALMVGNVLMALNGALNPIVYGLMNKNIRQGYKHIWGSILNYIT</sequence>
<gene>
    <name evidence="11" type="primary">Hypp2945</name>
    <name evidence="11" type="ORF">BLAG_LOCUS18753</name>
</gene>
<feature type="transmembrane region" description="Helical" evidence="10">
    <location>
        <begin position="217"/>
        <end position="236"/>
    </location>
</feature>
<accession>A0A8K0EVM9</accession>
<keyword evidence="3 10" id="KW-0812">Transmembrane</keyword>
<keyword evidence="2" id="KW-1003">Cell membrane</keyword>
<keyword evidence="12" id="KW-1185">Reference proteome</keyword>
<name>A0A8K0EVM9_BRALA</name>
<evidence type="ECO:0000256" key="1">
    <source>
        <dbReference type="ARBA" id="ARBA00004651"/>
    </source>
</evidence>
<dbReference type="Gene3D" id="1.20.1070.10">
    <property type="entry name" value="Rhodopsin 7-helix transmembrane proteins"/>
    <property type="match status" value="2"/>
</dbReference>
<feature type="region of interest" description="Disordered" evidence="9">
    <location>
        <begin position="99"/>
        <end position="173"/>
    </location>
</feature>
<dbReference type="PANTHER" id="PTHR24228">
    <property type="entry name" value="B2 BRADYKININ RECEPTOR/ANGIOTENSIN II RECEPTOR"/>
    <property type="match status" value="1"/>
</dbReference>
<keyword evidence="8" id="KW-0807">Transducer</keyword>
<dbReference type="GO" id="GO:0005886">
    <property type="term" value="C:plasma membrane"/>
    <property type="evidence" value="ECO:0007669"/>
    <property type="project" value="UniProtKB-SubCell"/>
</dbReference>
<dbReference type="GO" id="GO:0004930">
    <property type="term" value="F:G protein-coupled receptor activity"/>
    <property type="evidence" value="ECO:0007669"/>
    <property type="project" value="UniProtKB-KW"/>
</dbReference>
<evidence type="ECO:0000313" key="11">
    <source>
        <dbReference type="EMBL" id="CAH1264361.1"/>
    </source>
</evidence>
<dbReference type="OrthoDB" id="6117944at2759"/>
<dbReference type="InterPro" id="IPR000276">
    <property type="entry name" value="GPCR_Rhodpsn"/>
</dbReference>
<keyword evidence="5" id="KW-0297">G-protein coupled receptor</keyword>
<dbReference type="EMBL" id="OV696689">
    <property type="protein sequence ID" value="CAH1264361.1"/>
    <property type="molecule type" value="Genomic_DNA"/>
</dbReference>
<evidence type="ECO:0000256" key="4">
    <source>
        <dbReference type="ARBA" id="ARBA00022989"/>
    </source>
</evidence>
<keyword evidence="7" id="KW-0675">Receptor</keyword>
<feature type="transmembrane region" description="Helical" evidence="10">
    <location>
        <begin position="12"/>
        <end position="34"/>
    </location>
</feature>
<evidence type="ECO:0000313" key="12">
    <source>
        <dbReference type="Proteomes" id="UP000838412"/>
    </source>
</evidence>
<evidence type="ECO:0000256" key="8">
    <source>
        <dbReference type="ARBA" id="ARBA00023224"/>
    </source>
</evidence>
<dbReference type="AlphaFoldDB" id="A0A8K0EVM9"/>
<evidence type="ECO:0000256" key="3">
    <source>
        <dbReference type="ARBA" id="ARBA00022692"/>
    </source>
</evidence>
<evidence type="ECO:0000256" key="6">
    <source>
        <dbReference type="ARBA" id="ARBA00023136"/>
    </source>
</evidence>
<proteinExistence type="predicted"/>
<evidence type="ECO:0000256" key="5">
    <source>
        <dbReference type="ARBA" id="ARBA00023040"/>
    </source>
</evidence>
<feature type="compositionally biased region" description="Polar residues" evidence="9">
    <location>
        <begin position="131"/>
        <end position="148"/>
    </location>
</feature>
<reference evidence="11" key="1">
    <citation type="submission" date="2022-01" db="EMBL/GenBank/DDBJ databases">
        <authorList>
            <person name="Braso-Vives M."/>
        </authorList>
    </citation>
    <scope>NUCLEOTIDE SEQUENCE</scope>
</reference>
<evidence type="ECO:0000256" key="10">
    <source>
        <dbReference type="SAM" id="Phobius"/>
    </source>
</evidence>
<dbReference type="PANTHER" id="PTHR24228:SF72">
    <property type="entry name" value="G-PROTEIN COUPLED RECEPTORS FAMILY 1 PROFILE DOMAIN-CONTAINING PROTEIN"/>
    <property type="match status" value="1"/>
</dbReference>
<feature type="transmembrane region" description="Helical" evidence="10">
    <location>
        <begin position="46"/>
        <end position="69"/>
    </location>
</feature>
<keyword evidence="6 10" id="KW-0472">Membrane</keyword>